<dbReference type="RefSeq" id="WP_184259340.1">
    <property type="nucleotide sequence ID" value="NZ_JACHIO010000023.1"/>
</dbReference>
<dbReference type="SUPFAM" id="SSF49452">
    <property type="entry name" value="Starch-binding domain-like"/>
    <property type="match status" value="1"/>
</dbReference>
<dbReference type="InterPro" id="IPR013784">
    <property type="entry name" value="Carb-bd-like_fold"/>
</dbReference>
<accession>A0A7W7ZUP8</accession>
<evidence type="ECO:0000313" key="3">
    <source>
        <dbReference type="EMBL" id="MBB5066088.1"/>
    </source>
</evidence>
<gene>
    <name evidence="3" type="ORF">HDF15_004460</name>
</gene>
<protein>
    <recommendedName>
        <fullName evidence="2">TonB-dependent transporter Oar-like beta-barrel domain-containing protein</fullName>
    </recommendedName>
</protein>
<dbReference type="SUPFAM" id="SSF56935">
    <property type="entry name" value="Porins"/>
    <property type="match status" value="1"/>
</dbReference>
<evidence type="ECO:0000256" key="1">
    <source>
        <dbReference type="SAM" id="SignalP"/>
    </source>
</evidence>
<organism evidence="3 4">
    <name type="scientific">Granulicella mallensis</name>
    <dbReference type="NCBI Taxonomy" id="940614"/>
    <lineage>
        <taxon>Bacteria</taxon>
        <taxon>Pseudomonadati</taxon>
        <taxon>Acidobacteriota</taxon>
        <taxon>Terriglobia</taxon>
        <taxon>Terriglobales</taxon>
        <taxon>Acidobacteriaceae</taxon>
        <taxon>Granulicella</taxon>
    </lineage>
</organism>
<proteinExistence type="predicted"/>
<evidence type="ECO:0000313" key="4">
    <source>
        <dbReference type="Proteomes" id="UP000584867"/>
    </source>
</evidence>
<dbReference type="Pfam" id="PF13620">
    <property type="entry name" value="CarboxypepD_reg"/>
    <property type="match status" value="1"/>
</dbReference>
<dbReference type="AlphaFoldDB" id="A0A7W7ZUP8"/>
<reference evidence="3 4" key="1">
    <citation type="submission" date="2020-08" db="EMBL/GenBank/DDBJ databases">
        <title>Genomic Encyclopedia of Type Strains, Phase IV (KMG-V): Genome sequencing to study the core and pangenomes of soil and plant-associated prokaryotes.</title>
        <authorList>
            <person name="Whitman W."/>
        </authorList>
    </citation>
    <scope>NUCLEOTIDE SEQUENCE [LARGE SCALE GENOMIC DNA]</scope>
    <source>
        <strain evidence="3 4">X5P3</strain>
    </source>
</reference>
<sequence length="1217" mass="130809">MHLPGKLRGFGTFLLQAFLCTGVLFAQADRATVTGHVSDSTGALISGVNVIVKDANTGATFTSLTNAAGVYSITGLPIGDYSVQMSHKGFKDSKSSVHLVATQVQALDVSMEIGSSNEVVSVSAAPQLLESDTSTITNTLEEEALRDLPLNATNGRDAVQLLVQSTPSAAKSGISGNQVYSTLYLGGANSWTNTAYVDGVDAGAGPQGAIATPGLEAIAETQVMTGNASAELGSTGGGVLLFELKSGSNKIHGSAFEFLQNEALNANSWQNNYFLAGCASNDATCIRSNSRPRDRFNDYGGSLGGPLWKNRTFLFGDYEYYSQTNDTLNPNSTTVPTARMLTGDFSELLTGGTQQGNVVNAATGAAFINPCTGLPYQYGQIFDPRTQKVVNGQTCATPFANNVIPSGRFTSTQTQNIIGIYQKYYKPTLTSRIYNNYPTVVSNTPSETKRSFDIKLDHNFSTAHHLSASFDYVKWVSVTGGGLVSTLSDPGPLSQEWSNNTPNFIARVVDNYTITPNLLNTFGVGYSSTQYTQVPVNQVASASVYGFNADSTAFPTIGFSSSNGVGEQNLGTSVDSYQNYYGYHFQDTVAWQHGNHSYKFGGQVFLQGLNSNSGGNIQNYNFSNVTGGPTDTSLTPYVGSAFANLLLGDVQSASQNVPEPTYPRQKYINAFAQDDWKVNTRLTLNLGLTWIFTFAGHQQDGHWTNFDLTQQNPLWGSYKGAWTFAQNSGSTFQTDNTLRQFAPHLGGAYQLTSKLLVRASYGLYYVPLGEFNAGYGYGFPSQQGEFWTGTNIVPNNVPGSTAFNWGNGYPGTTVLLQRSITQTSMGNDSPFYISPKTLHLGRAQNFYAGVQYELAKNIILDARYMGSLGSALHDNSESVGINYPDFNTYSHLLTSGHINDTISSAADAANDGVPYPYQGFSGPAYAAIAPIPQAASFNNKIVLETDQQIGSSSYNAFVAEVKARSSHNLNVDISYTLSHLEGSNLAHRSAPGGNGLYGYQSAADIPASHGFVQGTDQLQVVTGYITYQLPFGNGQAFLSKGRLLDAAVGGWTVGSSLTYGSGGPMGTVNSPVQYPFFFQNQRDNFAPGVTADNIKNHFHGHYVDLANTSDPRNQDFSPSLFTTPTLGTLGNTPYNYNHWRWNPGLASDASESVSLSKAFAMGPEGRFKATIRAEFYNVFNRHYINSPDTNPNDTTFGQVTGVSGTPRNGQLAARVQW</sequence>
<dbReference type="Gene3D" id="2.60.40.1120">
    <property type="entry name" value="Carboxypeptidase-like, regulatory domain"/>
    <property type="match status" value="1"/>
</dbReference>
<feature type="domain" description="TonB-dependent transporter Oar-like beta-barrel" evidence="2">
    <location>
        <begin position="244"/>
        <end position="1210"/>
    </location>
</feature>
<evidence type="ECO:0000259" key="2">
    <source>
        <dbReference type="Pfam" id="PF25183"/>
    </source>
</evidence>
<dbReference type="GO" id="GO:0030246">
    <property type="term" value="F:carbohydrate binding"/>
    <property type="evidence" value="ECO:0007669"/>
    <property type="project" value="InterPro"/>
</dbReference>
<comment type="caution">
    <text evidence="3">The sequence shown here is derived from an EMBL/GenBank/DDBJ whole genome shotgun (WGS) entry which is preliminary data.</text>
</comment>
<dbReference type="Pfam" id="PF25183">
    <property type="entry name" value="OMP_b-brl_4"/>
    <property type="match status" value="1"/>
</dbReference>
<feature type="signal peptide" evidence="1">
    <location>
        <begin position="1"/>
        <end position="26"/>
    </location>
</feature>
<keyword evidence="1" id="KW-0732">Signal</keyword>
<feature type="chain" id="PRO_5031096805" description="TonB-dependent transporter Oar-like beta-barrel domain-containing protein" evidence="1">
    <location>
        <begin position="27"/>
        <end position="1217"/>
    </location>
</feature>
<dbReference type="InterPro" id="IPR057601">
    <property type="entry name" value="Oar-like_b-barrel"/>
</dbReference>
<dbReference type="EMBL" id="JACHIO010000023">
    <property type="protein sequence ID" value="MBB5066088.1"/>
    <property type="molecule type" value="Genomic_DNA"/>
</dbReference>
<dbReference type="Proteomes" id="UP000584867">
    <property type="component" value="Unassembled WGS sequence"/>
</dbReference>
<name>A0A7W7ZUP8_9BACT</name>